<dbReference type="InterPro" id="IPR050055">
    <property type="entry name" value="EF-Tu_GTPase"/>
</dbReference>
<keyword evidence="3" id="KW-0251">Elongation factor</keyword>
<feature type="compositionally biased region" description="Basic and acidic residues" evidence="6">
    <location>
        <begin position="29"/>
        <end position="39"/>
    </location>
</feature>
<dbReference type="EMBL" id="JAPEVG010000290">
    <property type="protein sequence ID" value="KAJ8469430.1"/>
    <property type="molecule type" value="Genomic_DNA"/>
</dbReference>
<keyword evidence="2" id="KW-0547">Nucleotide-binding</keyword>
<feature type="domain" description="Tr-type G" evidence="7">
    <location>
        <begin position="219"/>
        <end position="458"/>
    </location>
</feature>
<evidence type="ECO:0000313" key="8">
    <source>
        <dbReference type="EMBL" id="KAJ8469430.1"/>
    </source>
</evidence>
<reference evidence="8" key="1">
    <citation type="submission" date="2022-11" db="EMBL/GenBank/DDBJ databases">
        <title>Genome Sequence of Cubamyces cubensis.</title>
        <authorList>
            <person name="Buettner E."/>
        </authorList>
    </citation>
    <scope>NUCLEOTIDE SEQUENCE</scope>
    <source>
        <strain evidence="8">MPL-01</strain>
    </source>
</reference>
<evidence type="ECO:0000256" key="1">
    <source>
        <dbReference type="ARBA" id="ARBA00007249"/>
    </source>
</evidence>
<dbReference type="InterPro" id="IPR004161">
    <property type="entry name" value="EFTu-like_2"/>
</dbReference>
<feature type="compositionally biased region" description="Polar residues" evidence="6">
    <location>
        <begin position="1"/>
        <end position="11"/>
    </location>
</feature>
<dbReference type="AlphaFoldDB" id="A0AAD7TM67"/>
<dbReference type="GO" id="GO:0003746">
    <property type="term" value="F:translation elongation factor activity"/>
    <property type="evidence" value="ECO:0007669"/>
    <property type="project" value="UniProtKB-KW"/>
</dbReference>
<evidence type="ECO:0000256" key="2">
    <source>
        <dbReference type="ARBA" id="ARBA00022741"/>
    </source>
</evidence>
<comment type="similarity">
    <text evidence="1">Belongs to the TRAFAC class translation factor GTPase superfamily. Classic translation factor GTPase family. EF-Tu/EF-1A subfamily.</text>
</comment>
<evidence type="ECO:0000256" key="4">
    <source>
        <dbReference type="ARBA" id="ARBA00022917"/>
    </source>
</evidence>
<dbReference type="Proteomes" id="UP001215151">
    <property type="component" value="Unassembled WGS sequence"/>
</dbReference>
<organism evidence="8 9">
    <name type="scientific">Trametes cubensis</name>
    <dbReference type="NCBI Taxonomy" id="1111947"/>
    <lineage>
        <taxon>Eukaryota</taxon>
        <taxon>Fungi</taxon>
        <taxon>Dikarya</taxon>
        <taxon>Basidiomycota</taxon>
        <taxon>Agaricomycotina</taxon>
        <taxon>Agaricomycetes</taxon>
        <taxon>Polyporales</taxon>
        <taxon>Polyporaceae</taxon>
        <taxon>Trametes</taxon>
    </lineage>
</organism>
<dbReference type="FunFam" id="2.40.30.10:FF:000014">
    <property type="entry name" value="Probable GTP-binding protein 1"/>
    <property type="match status" value="1"/>
</dbReference>
<accession>A0AAD7TM67</accession>
<evidence type="ECO:0000313" key="9">
    <source>
        <dbReference type="Proteomes" id="UP001215151"/>
    </source>
</evidence>
<dbReference type="Pfam" id="PF03143">
    <property type="entry name" value="GTP_EFTU_D3"/>
    <property type="match status" value="1"/>
</dbReference>
<dbReference type="InterPro" id="IPR000795">
    <property type="entry name" value="T_Tr_GTP-bd_dom"/>
</dbReference>
<gene>
    <name evidence="8" type="ORF">ONZ51_g9005</name>
</gene>
<sequence length="637" mass="69289">MTSLRTFQSEIDQIHHRELAKQRAQAAADRAKADKDSSSKKAAGKASHARKESTDAADASKGSNVGNEPIASGDGDASTLSDIDERLQTLLLSRLPENLEKARNLIASLLTRNRGEYVFRIGAHPSATKLFAGQVSNEKEDWQSAPCTVEELDIIVQETQAAVDELGGKVIHCCFRTTSTPAQLILYDSLKTSTLFESRTDHPRAALLLRLPPPDVALTPEVRCAVVGNVDSGKSTTLGVLTRGALDDGRGRARVSLFRHKHEVESGRTSSVGMEILGFGPTGKPILPPTAHSTDPETIRREKMGWEEISRQASKIISFSDLAGHERYLKTTLYGLTSGSPSCVILIVGGNAGLIGMSKEHLAIALALSVPVVVCITKIDMTPPNILEKTVEQVSKILRSPGCRKTPVFVKSMETAVAVAQAFGKERLAPVFQTSNVTGEGLDFLRTFLNLLPASESDTEKFITDQPLEYCVTEVYSVPYVGTVVDGIVNSGSIKAGDAVLFGPDSNGNFHATSVKSIERKRARVPSAEAGQCVSLALKRVRRTEVRKAVRQFEGQVLILYHNTTLQRNYQAMLHCGAVRQTVRIISMDHPQGILRTGDRATVTFEFISHPEYIKEGMKLLFREGKTKGLGVITRLL</sequence>
<dbReference type="CDD" id="cd03708">
    <property type="entry name" value="GTPBP_III"/>
    <property type="match status" value="1"/>
</dbReference>
<dbReference type="SUPFAM" id="SSF52540">
    <property type="entry name" value="P-loop containing nucleoside triphosphate hydrolases"/>
    <property type="match status" value="1"/>
</dbReference>
<keyword evidence="9" id="KW-1185">Reference proteome</keyword>
<dbReference type="FunFam" id="3.40.50.300:FF:000091">
    <property type="entry name" value="Probable GTP-binding protein 1"/>
    <property type="match status" value="1"/>
</dbReference>
<feature type="region of interest" description="Disordered" evidence="6">
    <location>
        <begin position="1"/>
        <end position="79"/>
    </location>
</feature>
<dbReference type="Gene3D" id="2.40.30.10">
    <property type="entry name" value="Translation factors"/>
    <property type="match status" value="1"/>
</dbReference>
<dbReference type="Pfam" id="PF00009">
    <property type="entry name" value="GTP_EFTU"/>
    <property type="match status" value="1"/>
</dbReference>
<dbReference type="FunFam" id="2.40.30.10:FF:000084">
    <property type="entry name" value="GTP-binding elongation factor Tu family"/>
    <property type="match status" value="1"/>
</dbReference>
<dbReference type="CDD" id="cd03694">
    <property type="entry name" value="GTPBP_II"/>
    <property type="match status" value="1"/>
</dbReference>
<name>A0AAD7TM67_9APHY</name>
<dbReference type="InterPro" id="IPR035531">
    <property type="entry name" value="GTPBP1-like"/>
</dbReference>
<dbReference type="CDD" id="cd04165">
    <property type="entry name" value="GTPBP1_like"/>
    <property type="match status" value="1"/>
</dbReference>
<dbReference type="InterPro" id="IPR004160">
    <property type="entry name" value="Transl_elong_EFTu/EF1A_C"/>
</dbReference>
<dbReference type="GO" id="GO:0003924">
    <property type="term" value="F:GTPase activity"/>
    <property type="evidence" value="ECO:0007669"/>
    <property type="project" value="InterPro"/>
</dbReference>
<protein>
    <recommendedName>
        <fullName evidence="7">Tr-type G domain-containing protein</fullName>
    </recommendedName>
</protein>
<dbReference type="PANTHER" id="PTHR43721">
    <property type="entry name" value="ELONGATION FACTOR TU-RELATED"/>
    <property type="match status" value="1"/>
</dbReference>
<proteinExistence type="inferred from homology"/>
<dbReference type="SUPFAM" id="SSF50447">
    <property type="entry name" value="Translation proteins"/>
    <property type="match status" value="1"/>
</dbReference>
<keyword evidence="4" id="KW-0648">Protein biosynthesis</keyword>
<comment type="caution">
    <text evidence="8">The sequence shown here is derived from an EMBL/GenBank/DDBJ whole genome shotgun (WGS) entry which is preliminary data.</text>
</comment>
<dbReference type="Pfam" id="PF03144">
    <property type="entry name" value="GTP_EFTU_D2"/>
    <property type="match status" value="1"/>
</dbReference>
<dbReference type="InterPro" id="IPR027417">
    <property type="entry name" value="P-loop_NTPase"/>
</dbReference>
<dbReference type="InterPro" id="IPR009001">
    <property type="entry name" value="Transl_elong_EF1A/Init_IF2_C"/>
</dbReference>
<dbReference type="PANTHER" id="PTHR43721:SF9">
    <property type="entry name" value="GTP-BINDING PROTEIN 1"/>
    <property type="match status" value="1"/>
</dbReference>
<dbReference type="Gene3D" id="3.40.50.300">
    <property type="entry name" value="P-loop containing nucleotide triphosphate hydrolases"/>
    <property type="match status" value="1"/>
</dbReference>
<dbReference type="PROSITE" id="PS51722">
    <property type="entry name" value="G_TR_2"/>
    <property type="match status" value="1"/>
</dbReference>
<evidence type="ECO:0000256" key="6">
    <source>
        <dbReference type="SAM" id="MobiDB-lite"/>
    </source>
</evidence>
<evidence type="ECO:0000256" key="5">
    <source>
        <dbReference type="ARBA" id="ARBA00023134"/>
    </source>
</evidence>
<evidence type="ECO:0000256" key="3">
    <source>
        <dbReference type="ARBA" id="ARBA00022768"/>
    </source>
</evidence>
<feature type="compositionally biased region" description="Basic and acidic residues" evidence="6">
    <location>
        <begin position="12"/>
        <end position="21"/>
    </location>
</feature>
<dbReference type="GO" id="GO:0005525">
    <property type="term" value="F:GTP binding"/>
    <property type="evidence" value="ECO:0007669"/>
    <property type="project" value="UniProtKB-KW"/>
</dbReference>
<keyword evidence="5" id="KW-0342">GTP-binding</keyword>
<dbReference type="InterPro" id="IPR009000">
    <property type="entry name" value="Transl_B-barrel_sf"/>
</dbReference>
<evidence type="ECO:0000259" key="7">
    <source>
        <dbReference type="PROSITE" id="PS51722"/>
    </source>
</evidence>
<dbReference type="SUPFAM" id="SSF50465">
    <property type="entry name" value="EF-Tu/eEF-1alpha/eIF2-gamma C-terminal domain"/>
    <property type="match status" value="1"/>
</dbReference>